<protein>
    <recommendedName>
        <fullName evidence="2">UBX domain-containing protein</fullName>
    </recommendedName>
</protein>
<comment type="caution">
    <text evidence="3">The sequence shown here is derived from an EMBL/GenBank/DDBJ whole genome shotgun (WGS) entry which is preliminary data.</text>
</comment>
<feature type="region of interest" description="Disordered" evidence="1">
    <location>
        <begin position="1"/>
        <end position="65"/>
    </location>
</feature>
<dbReference type="Gene3D" id="3.10.20.90">
    <property type="entry name" value="Phosphatidylinositol 3-kinase Catalytic Subunit, Chain A, domain 1"/>
    <property type="match status" value="1"/>
</dbReference>
<dbReference type="EMBL" id="AMKT01000049">
    <property type="protein sequence ID" value="OXG19975.1"/>
    <property type="molecule type" value="Genomic_DNA"/>
</dbReference>
<evidence type="ECO:0000259" key="2">
    <source>
        <dbReference type="PROSITE" id="PS50033"/>
    </source>
</evidence>
<dbReference type="Proteomes" id="UP000199727">
    <property type="component" value="Unassembled WGS sequence"/>
</dbReference>
<dbReference type="InterPro" id="IPR029071">
    <property type="entry name" value="Ubiquitin-like_domsf"/>
</dbReference>
<sequence length="304" mass="33397">MSDQALQKEPTQQPASFPTPSPAEQVPQETNLAVEPVAETSSTPAAPTSTSTEPQIKVYNPVESAPKADEDLDDAFFEPTVNDVRAIYASVSSRSKRLNEAPLITSKYRDAEKGEKEKAKRDKWPETTMRIKFSDGTIIQSVFPSSSPIQPVYAFVRSCLDEASQSKTFILWQPPRNRYPEHPVPVTKKPNPYKTNIIAPANYGAVRGGVVQGLQGGTGGQESLAELGLVPQSLLMVKWDEEEMNSSSFSAPLKDELRKKSEPLPPPVVKETSESGTPVTAAEPDQPKEKKIPKWLQKGLLKKK</sequence>
<feature type="compositionally biased region" description="Polar residues" evidence="1">
    <location>
        <begin position="1"/>
        <end position="18"/>
    </location>
</feature>
<dbReference type="SUPFAM" id="SSF54236">
    <property type="entry name" value="Ubiquitin-like"/>
    <property type="match status" value="1"/>
</dbReference>
<dbReference type="AlphaFoldDB" id="A0A854QCD3"/>
<name>A0A854QCD3_CRYNE</name>
<evidence type="ECO:0000313" key="4">
    <source>
        <dbReference type="Proteomes" id="UP000199727"/>
    </source>
</evidence>
<dbReference type="GO" id="GO:0006886">
    <property type="term" value="P:intracellular protein transport"/>
    <property type="evidence" value="ECO:0007669"/>
    <property type="project" value="TreeGrafter"/>
</dbReference>
<dbReference type="OrthoDB" id="440781at2759"/>
<dbReference type="GO" id="GO:0012506">
    <property type="term" value="C:vesicle membrane"/>
    <property type="evidence" value="ECO:0007669"/>
    <property type="project" value="TreeGrafter"/>
</dbReference>
<reference evidence="3 4" key="1">
    <citation type="submission" date="2017-06" db="EMBL/GenBank/DDBJ databases">
        <title>Global population genomics of the pathogenic fungus Cryptococcus neoformans var. grubii.</title>
        <authorList>
            <person name="Cuomo C."/>
            <person name="Litvintseva A."/>
            <person name="Chen Y."/>
            <person name="Young S."/>
            <person name="Zeng Q."/>
            <person name="Chapman S."/>
            <person name="Gujja S."/>
            <person name="Saif S."/>
            <person name="Birren B."/>
        </authorList>
    </citation>
    <scope>NUCLEOTIDE SEQUENCE [LARGE SCALE GENOMIC DNA]</scope>
    <source>
        <strain evidence="3 4">Tu259-1</strain>
    </source>
</reference>
<evidence type="ECO:0000256" key="1">
    <source>
        <dbReference type="SAM" id="MobiDB-lite"/>
    </source>
</evidence>
<dbReference type="GO" id="GO:0005634">
    <property type="term" value="C:nucleus"/>
    <property type="evidence" value="ECO:0007669"/>
    <property type="project" value="TreeGrafter"/>
</dbReference>
<dbReference type="PANTHER" id="PTHR46467">
    <property type="entry name" value="TETHER CONTAINING UBX DOMAIN FOR GLUT4"/>
    <property type="match status" value="1"/>
</dbReference>
<dbReference type="GO" id="GO:0005737">
    <property type="term" value="C:cytoplasm"/>
    <property type="evidence" value="ECO:0007669"/>
    <property type="project" value="TreeGrafter"/>
</dbReference>
<gene>
    <name evidence="3" type="ORF">C361_04036</name>
</gene>
<dbReference type="Pfam" id="PF00789">
    <property type="entry name" value="UBX"/>
    <property type="match status" value="1"/>
</dbReference>
<feature type="domain" description="UBX" evidence="2">
    <location>
        <begin position="122"/>
        <end position="171"/>
    </location>
</feature>
<dbReference type="InterPro" id="IPR001012">
    <property type="entry name" value="UBX_dom"/>
</dbReference>
<evidence type="ECO:0000313" key="3">
    <source>
        <dbReference type="EMBL" id="OXG19975.1"/>
    </source>
</evidence>
<dbReference type="PROSITE" id="PS50033">
    <property type="entry name" value="UBX"/>
    <property type="match status" value="1"/>
</dbReference>
<dbReference type="PANTHER" id="PTHR46467:SF1">
    <property type="entry name" value="TETHER CONTAINING UBX DOMAIN FOR GLUT4"/>
    <property type="match status" value="1"/>
</dbReference>
<accession>A0A854QCD3</accession>
<proteinExistence type="predicted"/>
<organism evidence="3 4">
    <name type="scientific">Cryptococcus neoformans Tu259-1</name>
    <dbReference type="NCBI Taxonomy" id="1230072"/>
    <lineage>
        <taxon>Eukaryota</taxon>
        <taxon>Fungi</taxon>
        <taxon>Dikarya</taxon>
        <taxon>Basidiomycota</taxon>
        <taxon>Agaricomycotina</taxon>
        <taxon>Tremellomycetes</taxon>
        <taxon>Tremellales</taxon>
        <taxon>Cryptococcaceae</taxon>
        <taxon>Cryptococcus</taxon>
        <taxon>Cryptococcus neoformans species complex</taxon>
    </lineage>
</organism>
<feature type="compositionally biased region" description="Low complexity" evidence="1">
    <location>
        <begin position="38"/>
        <end position="54"/>
    </location>
</feature>
<feature type="compositionally biased region" description="Basic and acidic residues" evidence="1">
    <location>
        <begin position="253"/>
        <end position="262"/>
    </location>
</feature>
<feature type="region of interest" description="Disordered" evidence="1">
    <location>
        <begin position="245"/>
        <end position="304"/>
    </location>
</feature>